<feature type="compositionally biased region" description="Polar residues" evidence="6">
    <location>
        <begin position="336"/>
        <end position="345"/>
    </location>
</feature>
<name>A0AAX6E238_IRIPA</name>
<comment type="caution">
    <text evidence="9">The sequence shown here is derived from an EMBL/GenBank/DDBJ whole genome shotgun (WGS) entry which is preliminary data.</text>
</comment>
<evidence type="ECO:0000256" key="4">
    <source>
        <dbReference type="ARBA" id="ARBA00022927"/>
    </source>
</evidence>
<dbReference type="InterPro" id="IPR002014">
    <property type="entry name" value="VHS_dom"/>
</dbReference>
<organism evidence="9 10">
    <name type="scientific">Iris pallida</name>
    <name type="common">Sweet iris</name>
    <dbReference type="NCBI Taxonomy" id="29817"/>
    <lineage>
        <taxon>Eukaryota</taxon>
        <taxon>Viridiplantae</taxon>
        <taxon>Streptophyta</taxon>
        <taxon>Embryophyta</taxon>
        <taxon>Tracheophyta</taxon>
        <taxon>Spermatophyta</taxon>
        <taxon>Magnoliopsida</taxon>
        <taxon>Liliopsida</taxon>
        <taxon>Asparagales</taxon>
        <taxon>Iridaceae</taxon>
        <taxon>Iridoideae</taxon>
        <taxon>Irideae</taxon>
        <taxon>Iris</taxon>
    </lineage>
</organism>
<dbReference type="GO" id="GO:0043328">
    <property type="term" value="P:protein transport to vacuole involved in ubiquitin-dependent protein catabolic process via the multivesicular body sorting pathway"/>
    <property type="evidence" value="ECO:0007669"/>
    <property type="project" value="InterPro"/>
</dbReference>
<comment type="subcellular location">
    <subcellularLocation>
        <location evidence="1">Membrane</location>
        <topology evidence="1">Peripheral membrane protein</topology>
    </subcellularLocation>
</comment>
<keyword evidence="3" id="KW-0813">Transport</keyword>
<evidence type="ECO:0000256" key="6">
    <source>
        <dbReference type="SAM" id="MobiDB-lite"/>
    </source>
</evidence>
<dbReference type="EMBL" id="JANAVB010040417">
    <property type="protein sequence ID" value="KAJ6798124.1"/>
    <property type="molecule type" value="Genomic_DNA"/>
</dbReference>
<proteinExistence type="inferred from homology"/>
<keyword evidence="4" id="KW-0653">Protein transport</keyword>
<dbReference type="GO" id="GO:0016020">
    <property type="term" value="C:membrane"/>
    <property type="evidence" value="ECO:0007669"/>
    <property type="project" value="UniProtKB-SubCell"/>
</dbReference>
<reference evidence="9" key="2">
    <citation type="submission" date="2023-04" db="EMBL/GenBank/DDBJ databases">
        <authorList>
            <person name="Bruccoleri R.E."/>
            <person name="Oakeley E.J."/>
            <person name="Faust A.-M."/>
            <person name="Dessus-Babus S."/>
            <person name="Altorfer M."/>
            <person name="Burckhardt D."/>
            <person name="Oertli M."/>
            <person name="Naumann U."/>
            <person name="Petersen F."/>
            <person name="Wong J."/>
        </authorList>
    </citation>
    <scope>NUCLEOTIDE SEQUENCE</scope>
    <source>
        <strain evidence="9">GSM-AAB239-AS_SAM_17_03QT</strain>
        <tissue evidence="9">Leaf</tissue>
    </source>
</reference>
<dbReference type="SUPFAM" id="SSF48464">
    <property type="entry name" value="ENTH/VHS domain"/>
    <property type="match status" value="1"/>
</dbReference>
<dbReference type="FunFam" id="1.25.40.90:FF:000028">
    <property type="entry name" value="TOM1-like protein 2"/>
    <property type="match status" value="1"/>
</dbReference>
<dbReference type="InterPro" id="IPR038425">
    <property type="entry name" value="GAT_sf"/>
</dbReference>
<feature type="compositionally biased region" description="Low complexity" evidence="6">
    <location>
        <begin position="373"/>
        <end position="392"/>
    </location>
</feature>
<evidence type="ECO:0000259" key="7">
    <source>
        <dbReference type="PROSITE" id="PS50179"/>
    </source>
</evidence>
<dbReference type="InterPro" id="IPR004152">
    <property type="entry name" value="GAT_dom"/>
</dbReference>
<evidence type="ECO:0000256" key="1">
    <source>
        <dbReference type="ARBA" id="ARBA00004170"/>
    </source>
</evidence>
<dbReference type="SMART" id="SM00288">
    <property type="entry name" value="VHS"/>
    <property type="match status" value="1"/>
</dbReference>
<dbReference type="Pfam" id="PF03127">
    <property type="entry name" value="GAT"/>
    <property type="match status" value="1"/>
</dbReference>
<evidence type="ECO:0000256" key="2">
    <source>
        <dbReference type="ARBA" id="ARBA00007708"/>
    </source>
</evidence>
<feature type="region of interest" description="Disordered" evidence="6">
    <location>
        <begin position="306"/>
        <end position="429"/>
    </location>
</feature>
<keyword evidence="5" id="KW-0472">Membrane</keyword>
<dbReference type="GO" id="GO:0005737">
    <property type="term" value="C:cytoplasm"/>
    <property type="evidence" value="ECO:0007669"/>
    <property type="project" value="UniProtKB-ARBA"/>
</dbReference>
<dbReference type="AlphaFoldDB" id="A0AAX6E238"/>
<protein>
    <submittedName>
        <fullName evidence="9">Target of Myb protein 1-like</fullName>
    </submittedName>
</protein>
<dbReference type="CDD" id="cd14231">
    <property type="entry name" value="GAT_GGA-like_plant"/>
    <property type="match status" value="1"/>
</dbReference>
<dbReference type="PIRSF" id="PIRSF036948">
    <property type="entry name" value="TOM1"/>
    <property type="match status" value="1"/>
</dbReference>
<dbReference type="PROSITE" id="PS50909">
    <property type="entry name" value="GAT"/>
    <property type="match status" value="1"/>
</dbReference>
<evidence type="ECO:0000313" key="10">
    <source>
        <dbReference type="Proteomes" id="UP001140949"/>
    </source>
</evidence>
<evidence type="ECO:0000259" key="8">
    <source>
        <dbReference type="PROSITE" id="PS50909"/>
    </source>
</evidence>
<sequence>MESAAACAARATSDALVDPDWAVNIELCDIINIEPGQAKDALKLLRKRLGSKNPKIQLLALFVLETLSKNCGDNVHLQIAERDILREMVKIVKKKPDLNVREKILILIDTWQDAFGGAGGRYPQYFAAYQELRSAGVEFPPRTENNASLFASPQTNSVSAPTVASTYEDAAIEASLQSDESALSLQEIQNARGIADVFAEMLSALGPHNSEGVKQEVIVDLVEQCQVYQKRVMDLVSSTGDEELLCQGLTLNDDLQRVLQQHDDLVKGVPTVTKVTAASSESAHLININHEDDELEDDFSQLSLRTSRKSTAGQSRKPSNAKKEQTYKTQFLVPPSSKNPVSTDVPTFDYLSGDVYKEESSSNVTANRPSPPALSMSSSPPSKTTSSFPLLPKYDEPVQATKSPAAVVPKATWESQQSNSYLPPPPSKYNQRQQFFEQQQALSGGKQCFEQQQTSTGGKQIPEQKPSTGGKQFFQQQIGLIGLTSGNSYNGLVTQMQNSSLNQSKTSTSSHQTPNQMGNKDASPPTKPAKPEDTLFKDLVDFAKAKPSSTKHAGSHRTR</sequence>
<dbReference type="Gene3D" id="1.25.40.90">
    <property type="match status" value="1"/>
</dbReference>
<evidence type="ECO:0000313" key="9">
    <source>
        <dbReference type="EMBL" id="KAJ6798124.1"/>
    </source>
</evidence>
<reference evidence="9" key="1">
    <citation type="journal article" date="2023" name="GigaByte">
        <title>Genome assembly of the bearded iris, Iris pallida Lam.</title>
        <authorList>
            <person name="Bruccoleri R.E."/>
            <person name="Oakeley E.J."/>
            <person name="Faust A.M.E."/>
            <person name="Altorfer M."/>
            <person name="Dessus-Babus S."/>
            <person name="Burckhardt D."/>
            <person name="Oertli M."/>
            <person name="Naumann U."/>
            <person name="Petersen F."/>
            <person name="Wong J."/>
        </authorList>
    </citation>
    <scope>NUCLEOTIDE SEQUENCE</scope>
    <source>
        <strain evidence="9">GSM-AAB239-AS_SAM_17_03QT</strain>
    </source>
</reference>
<dbReference type="InterPro" id="IPR014645">
    <property type="entry name" value="TOM1"/>
</dbReference>
<dbReference type="SUPFAM" id="SSF89009">
    <property type="entry name" value="GAT-like domain"/>
    <property type="match status" value="1"/>
</dbReference>
<dbReference type="Proteomes" id="UP001140949">
    <property type="component" value="Unassembled WGS sequence"/>
</dbReference>
<dbReference type="PANTHER" id="PTHR45898">
    <property type="entry name" value="TOM1-LIKE PROTEIN"/>
    <property type="match status" value="1"/>
</dbReference>
<dbReference type="Gene3D" id="1.20.58.160">
    <property type="match status" value="1"/>
</dbReference>
<gene>
    <name evidence="9" type="ORF">M6B38_213560</name>
</gene>
<feature type="compositionally biased region" description="Polar residues" evidence="6">
    <location>
        <begin position="449"/>
        <end position="458"/>
    </location>
</feature>
<feature type="domain" description="GAT" evidence="8">
    <location>
        <begin position="179"/>
        <end position="267"/>
    </location>
</feature>
<feature type="compositionally biased region" description="Polar residues" evidence="6">
    <location>
        <begin position="306"/>
        <end position="318"/>
    </location>
</feature>
<dbReference type="InterPro" id="IPR044836">
    <property type="entry name" value="TOL_plant"/>
</dbReference>
<comment type="similarity">
    <text evidence="2">Belongs to the TOM1 family.</text>
</comment>
<dbReference type="Pfam" id="PF00790">
    <property type="entry name" value="VHS"/>
    <property type="match status" value="1"/>
</dbReference>
<dbReference type="GO" id="GO:0043130">
    <property type="term" value="F:ubiquitin binding"/>
    <property type="evidence" value="ECO:0007669"/>
    <property type="project" value="InterPro"/>
</dbReference>
<feature type="compositionally biased region" description="Basic and acidic residues" evidence="6">
    <location>
        <begin position="529"/>
        <end position="544"/>
    </location>
</feature>
<feature type="domain" description="VHS" evidence="7">
    <location>
        <begin position="11"/>
        <end position="140"/>
    </location>
</feature>
<dbReference type="PANTHER" id="PTHR45898:SF14">
    <property type="entry name" value="TOM1-LIKE PROTEIN 4"/>
    <property type="match status" value="1"/>
</dbReference>
<dbReference type="PROSITE" id="PS50179">
    <property type="entry name" value="VHS"/>
    <property type="match status" value="1"/>
</dbReference>
<accession>A0AAX6E238</accession>
<dbReference type="CDD" id="cd03561">
    <property type="entry name" value="VHS"/>
    <property type="match status" value="1"/>
</dbReference>
<keyword evidence="10" id="KW-1185">Reference proteome</keyword>
<dbReference type="InterPro" id="IPR008942">
    <property type="entry name" value="ENTH_VHS"/>
</dbReference>
<evidence type="ECO:0000256" key="5">
    <source>
        <dbReference type="ARBA" id="ARBA00023136"/>
    </source>
</evidence>
<evidence type="ECO:0000256" key="3">
    <source>
        <dbReference type="ARBA" id="ARBA00022448"/>
    </source>
</evidence>
<feature type="compositionally biased region" description="Low complexity" evidence="6">
    <location>
        <begin position="498"/>
        <end position="510"/>
    </location>
</feature>
<dbReference type="GO" id="GO:0035091">
    <property type="term" value="F:phosphatidylinositol binding"/>
    <property type="evidence" value="ECO:0007669"/>
    <property type="project" value="InterPro"/>
</dbReference>
<feature type="region of interest" description="Disordered" evidence="6">
    <location>
        <begin position="441"/>
        <end position="470"/>
    </location>
</feature>
<feature type="region of interest" description="Disordered" evidence="6">
    <location>
        <begin position="498"/>
        <end position="559"/>
    </location>
</feature>